<dbReference type="InterPro" id="IPR001608">
    <property type="entry name" value="Ala_racemase_N"/>
</dbReference>
<dbReference type="Proteomes" id="UP000823964">
    <property type="component" value="Unassembled WGS sequence"/>
</dbReference>
<dbReference type="InterPro" id="IPR020622">
    <property type="entry name" value="Ala_racemase_pyridoxalP-BS"/>
</dbReference>
<comment type="pathway">
    <text evidence="5">Amino-acid biosynthesis; D-alanine biosynthesis; D-alanine from L-alanine: step 1/1.</text>
</comment>
<comment type="cofactor">
    <cofactor evidence="2 5 6">
        <name>pyridoxal 5'-phosphate</name>
        <dbReference type="ChEBI" id="CHEBI:597326"/>
    </cofactor>
</comment>
<organism evidence="9 10">
    <name type="scientific">Candidatus Akkermansia intestinigallinarum</name>
    <dbReference type="NCBI Taxonomy" id="2838431"/>
    <lineage>
        <taxon>Bacteria</taxon>
        <taxon>Pseudomonadati</taxon>
        <taxon>Verrucomicrobiota</taxon>
        <taxon>Verrucomicrobiia</taxon>
        <taxon>Verrucomicrobiales</taxon>
        <taxon>Akkermansiaceae</taxon>
        <taxon>Akkermansia</taxon>
    </lineage>
</organism>
<dbReference type="EC" id="5.1.1.1" evidence="5"/>
<dbReference type="SUPFAM" id="SSF50621">
    <property type="entry name" value="Alanine racemase C-terminal domain-like"/>
    <property type="match status" value="1"/>
</dbReference>
<dbReference type="InterPro" id="IPR029066">
    <property type="entry name" value="PLP-binding_barrel"/>
</dbReference>
<feature type="active site" description="Proton acceptor; specific for D-alanine" evidence="5">
    <location>
        <position position="39"/>
    </location>
</feature>
<dbReference type="Pfam" id="PF01168">
    <property type="entry name" value="Ala_racemase_N"/>
    <property type="match status" value="1"/>
</dbReference>
<evidence type="ECO:0000256" key="4">
    <source>
        <dbReference type="ARBA" id="ARBA00023235"/>
    </source>
</evidence>
<sequence>MQDTSLFRAWAEIDTDAMRHNLAVIRRVLPEHRQMAIVKAEAYGHGLEGVVRALDDEPIEFFGVATIGEAARVRAAGCQVCPFILGPCFPAEREAIVQNGWRAALSSLEEAQHFNTLGKLYDKKVHLHISVDTGMGRAGLLPTDLPGLGEALNNLEHLHIEGVFSHLSAASKDISFTHRQIRCYERAVKELGEHLDLPYRHLCSSAAVFNYSAPSTNMVRLGRILYGYSPMPSPYNRELRNTLTLYSRVTLVRTLPDNHGVSYDHTYITSGPTRVATIGIGFADGYLHYLSNTGARVYLNGSYCPVLGRITMDQIMVDVSHLSAVEPGDVAEIMGPNVPWEELTARANTIPSNVITSITGRVPRIYRP</sequence>
<accession>A0A9D1VAA9</accession>
<evidence type="ECO:0000256" key="1">
    <source>
        <dbReference type="ARBA" id="ARBA00000316"/>
    </source>
</evidence>
<dbReference type="InterPro" id="IPR009006">
    <property type="entry name" value="Ala_racemase/Decarboxylase_C"/>
</dbReference>
<dbReference type="SUPFAM" id="SSF51419">
    <property type="entry name" value="PLP-binding barrel"/>
    <property type="match status" value="1"/>
</dbReference>
<evidence type="ECO:0000313" key="10">
    <source>
        <dbReference type="Proteomes" id="UP000823964"/>
    </source>
</evidence>
<feature type="binding site" evidence="5 7">
    <location>
        <position position="137"/>
    </location>
    <ligand>
        <name>substrate</name>
    </ligand>
</feature>
<dbReference type="GO" id="GO:0005829">
    <property type="term" value="C:cytosol"/>
    <property type="evidence" value="ECO:0007669"/>
    <property type="project" value="TreeGrafter"/>
</dbReference>
<dbReference type="CDD" id="cd00430">
    <property type="entry name" value="PLPDE_III_AR"/>
    <property type="match status" value="1"/>
</dbReference>
<dbReference type="EMBL" id="DXFQ01000041">
    <property type="protein sequence ID" value="HIX19471.1"/>
    <property type="molecule type" value="Genomic_DNA"/>
</dbReference>
<dbReference type="AlphaFoldDB" id="A0A9D1VAA9"/>
<dbReference type="InterPro" id="IPR011079">
    <property type="entry name" value="Ala_racemase_C"/>
</dbReference>
<dbReference type="GO" id="GO:0030170">
    <property type="term" value="F:pyridoxal phosphate binding"/>
    <property type="evidence" value="ECO:0007669"/>
    <property type="project" value="UniProtKB-UniRule"/>
</dbReference>
<evidence type="ECO:0000256" key="6">
    <source>
        <dbReference type="PIRSR" id="PIRSR600821-50"/>
    </source>
</evidence>
<feature type="binding site" evidence="5 7">
    <location>
        <position position="312"/>
    </location>
    <ligand>
        <name>substrate</name>
    </ligand>
</feature>
<comment type="similarity">
    <text evidence="5">Belongs to the alanine racemase family.</text>
</comment>
<dbReference type="PROSITE" id="PS00395">
    <property type="entry name" value="ALANINE_RACEMASE"/>
    <property type="match status" value="1"/>
</dbReference>
<evidence type="ECO:0000256" key="7">
    <source>
        <dbReference type="PIRSR" id="PIRSR600821-52"/>
    </source>
</evidence>
<gene>
    <name evidence="9" type="primary">alr</name>
    <name evidence="9" type="ORF">H9862_02580</name>
</gene>
<comment type="catalytic activity">
    <reaction evidence="1 5">
        <text>L-alanine = D-alanine</text>
        <dbReference type="Rhea" id="RHEA:20249"/>
        <dbReference type="ChEBI" id="CHEBI:57416"/>
        <dbReference type="ChEBI" id="CHEBI:57972"/>
        <dbReference type="EC" id="5.1.1.1"/>
    </reaction>
</comment>
<dbReference type="PANTHER" id="PTHR30511:SF0">
    <property type="entry name" value="ALANINE RACEMASE, CATABOLIC-RELATED"/>
    <property type="match status" value="1"/>
</dbReference>
<dbReference type="GO" id="GO:0008784">
    <property type="term" value="F:alanine racemase activity"/>
    <property type="evidence" value="ECO:0007669"/>
    <property type="project" value="UniProtKB-UniRule"/>
</dbReference>
<keyword evidence="4 5" id="KW-0413">Isomerase</keyword>
<evidence type="ECO:0000259" key="8">
    <source>
        <dbReference type="SMART" id="SM01005"/>
    </source>
</evidence>
<comment type="function">
    <text evidence="5">Catalyzes the interconversion of L-alanine and D-alanine. May also act on other amino acids.</text>
</comment>
<dbReference type="SMART" id="SM01005">
    <property type="entry name" value="Ala_racemase_C"/>
    <property type="match status" value="1"/>
</dbReference>
<dbReference type="PANTHER" id="PTHR30511">
    <property type="entry name" value="ALANINE RACEMASE"/>
    <property type="match status" value="1"/>
</dbReference>
<evidence type="ECO:0000256" key="5">
    <source>
        <dbReference type="HAMAP-Rule" id="MF_01201"/>
    </source>
</evidence>
<evidence type="ECO:0000256" key="2">
    <source>
        <dbReference type="ARBA" id="ARBA00001933"/>
    </source>
</evidence>
<reference evidence="9" key="1">
    <citation type="journal article" date="2021" name="PeerJ">
        <title>Extensive microbial diversity within the chicken gut microbiome revealed by metagenomics and culture.</title>
        <authorList>
            <person name="Gilroy R."/>
            <person name="Ravi A."/>
            <person name="Getino M."/>
            <person name="Pursley I."/>
            <person name="Horton D.L."/>
            <person name="Alikhan N.F."/>
            <person name="Baker D."/>
            <person name="Gharbi K."/>
            <person name="Hall N."/>
            <person name="Watson M."/>
            <person name="Adriaenssens E.M."/>
            <person name="Foster-Nyarko E."/>
            <person name="Jarju S."/>
            <person name="Secka A."/>
            <person name="Antonio M."/>
            <person name="Oren A."/>
            <person name="Chaudhuri R.R."/>
            <person name="La Ragione R."/>
            <person name="Hildebrand F."/>
            <person name="Pallen M.J."/>
        </authorList>
    </citation>
    <scope>NUCLEOTIDE SEQUENCE</scope>
    <source>
        <strain evidence="9">14975</strain>
    </source>
</reference>
<dbReference type="PRINTS" id="PR00992">
    <property type="entry name" value="ALARACEMASE"/>
</dbReference>
<comment type="caution">
    <text evidence="9">The sequence shown here is derived from an EMBL/GenBank/DDBJ whole genome shotgun (WGS) entry which is preliminary data.</text>
</comment>
<evidence type="ECO:0000256" key="3">
    <source>
        <dbReference type="ARBA" id="ARBA00022898"/>
    </source>
</evidence>
<dbReference type="InterPro" id="IPR000821">
    <property type="entry name" value="Ala_racemase"/>
</dbReference>
<dbReference type="NCBIfam" id="TIGR00492">
    <property type="entry name" value="alr"/>
    <property type="match status" value="1"/>
</dbReference>
<feature type="domain" description="Alanine racemase C-terminal" evidence="8">
    <location>
        <begin position="242"/>
        <end position="367"/>
    </location>
</feature>
<dbReference type="FunFam" id="3.20.20.10:FF:000002">
    <property type="entry name" value="Alanine racemase"/>
    <property type="match status" value="1"/>
</dbReference>
<dbReference type="Gene3D" id="2.40.37.10">
    <property type="entry name" value="Lyase, Ornithine Decarboxylase, Chain A, domain 1"/>
    <property type="match status" value="1"/>
</dbReference>
<feature type="active site" description="Proton acceptor; specific for L-alanine" evidence="5">
    <location>
        <position position="263"/>
    </location>
</feature>
<reference evidence="9" key="2">
    <citation type="submission" date="2021-04" db="EMBL/GenBank/DDBJ databases">
        <authorList>
            <person name="Gilroy R."/>
        </authorList>
    </citation>
    <scope>NUCLEOTIDE SEQUENCE</scope>
    <source>
        <strain evidence="9">14975</strain>
    </source>
</reference>
<dbReference type="Pfam" id="PF00842">
    <property type="entry name" value="Ala_racemase_C"/>
    <property type="match status" value="1"/>
</dbReference>
<proteinExistence type="inferred from homology"/>
<dbReference type="GO" id="GO:0030632">
    <property type="term" value="P:D-alanine biosynthetic process"/>
    <property type="evidence" value="ECO:0007669"/>
    <property type="project" value="UniProtKB-UniRule"/>
</dbReference>
<name>A0A9D1VAA9_9BACT</name>
<dbReference type="Gene3D" id="3.20.20.10">
    <property type="entry name" value="Alanine racemase"/>
    <property type="match status" value="1"/>
</dbReference>
<evidence type="ECO:0000313" key="9">
    <source>
        <dbReference type="EMBL" id="HIX19471.1"/>
    </source>
</evidence>
<keyword evidence="3 5" id="KW-0663">Pyridoxal phosphate</keyword>
<feature type="modified residue" description="N6-(pyridoxal phosphate)lysine" evidence="5 6">
    <location>
        <position position="39"/>
    </location>
</feature>
<dbReference type="HAMAP" id="MF_01201">
    <property type="entry name" value="Ala_racemase"/>
    <property type="match status" value="1"/>
</dbReference>
<protein>
    <recommendedName>
        <fullName evidence="5">Alanine racemase</fullName>
        <ecNumber evidence="5">5.1.1.1</ecNumber>
    </recommendedName>
</protein>